<feature type="compositionally biased region" description="Acidic residues" evidence="1">
    <location>
        <begin position="134"/>
        <end position="143"/>
    </location>
</feature>
<feature type="region of interest" description="Disordered" evidence="1">
    <location>
        <begin position="679"/>
        <end position="754"/>
    </location>
</feature>
<feature type="compositionally biased region" description="Low complexity" evidence="1">
    <location>
        <begin position="2044"/>
        <end position="2058"/>
    </location>
</feature>
<feature type="compositionally biased region" description="Polar residues" evidence="1">
    <location>
        <begin position="1547"/>
        <end position="1557"/>
    </location>
</feature>
<feature type="region of interest" description="Disordered" evidence="1">
    <location>
        <begin position="1813"/>
        <end position="1839"/>
    </location>
</feature>
<gene>
    <name evidence="2" type="ORF">MKK02DRAFT_28084</name>
</gene>
<feature type="region of interest" description="Disordered" evidence="1">
    <location>
        <begin position="990"/>
        <end position="1062"/>
    </location>
</feature>
<feature type="compositionally biased region" description="Pro residues" evidence="1">
    <location>
        <begin position="351"/>
        <end position="364"/>
    </location>
</feature>
<feature type="compositionally biased region" description="Polar residues" evidence="1">
    <location>
        <begin position="24"/>
        <end position="36"/>
    </location>
</feature>
<accession>A0AA38LUJ4</accession>
<feature type="compositionally biased region" description="Pro residues" evidence="1">
    <location>
        <begin position="1558"/>
        <end position="1567"/>
    </location>
</feature>
<feature type="region of interest" description="Disordered" evidence="1">
    <location>
        <begin position="1134"/>
        <end position="1191"/>
    </location>
</feature>
<proteinExistence type="predicted"/>
<feature type="region of interest" description="Disordered" evidence="1">
    <location>
        <begin position="1234"/>
        <end position="1254"/>
    </location>
</feature>
<protein>
    <submittedName>
        <fullName evidence="2">Uncharacterized protein</fullName>
    </submittedName>
</protein>
<dbReference type="PANTHER" id="PTHR24216:SF65">
    <property type="entry name" value="PAXILLIN-LIKE PROTEIN 1"/>
    <property type="match status" value="1"/>
</dbReference>
<feature type="compositionally biased region" description="Low complexity" evidence="1">
    <location>
        <begin position="322"/>
        <end position="340"/>
    </location>
</feature>
<evidence type="ECO:0000313" key="2">
    <source>
        <dbReference type="EMBL" id="KAI9634979.1"/>
    </source>
</evidence>
<feature type="compositionally biased region" description="Pro residues" evidence="1">
    <location>
        <begin position="1410"/>
        <end position="1420"/>
    </location>
</feature>
<feature type="compositionally biased region" description="Gly residues" evidence="1">
    <location>
        <begin position="56"/>
        <end position="66"/>
    </location>
</feature>
<feature type="region of interest" description="Disordered" evidence="1">
    <location>
        <begin position="2129"/>
        <end position="2160"/>
    </location>
</feature>
<dbReference type="RefSeq" id="XP_052944756.1">
    <property type="nucleotide sequence ID" value="XM_053087481.1"/>
</dbReference>
<keyword evidence="3" id="KW-1185">Reference proteome</keyword>
<sequence>MSGPGKTPGQRDILAHTPLFKPTPSGSASLSRQSLPAPSRHADLPPTTQPSQLSGSGHGAASGSGTGEKAKKKRKRKLEGRHSLAGALGREVDEASRIRQPEGSSGGYGRRSSFMGGNAVAGPSRLGQHVITAESDEDVDMGEDVTAPVSAGPRVPLIGSLSHVNAEAGPSRLGPALLQQHASRPFSPIVPPPRSPNHEVSSSLRLLSSLTGSAATGSKGKKRARASEPSAPPQGPRTSGPASHQSRRTTMDPPRPGQTTAASQMTRTPSSASVTSSSTVKVVGGTRYVKKPRITPLLAGTQGSMADMPIAIADSDDEDAEPSAATVTVTARVSAASAEAPGRPQPFASQSPPPTRNPHTPSQPAPADQIRSEIRPLARPRSAVATSALPSEFVRPLHVPQAQATPSTAASSSGTASKNASSLIGLLALRREQTASQVAAVQPAGTQTPSTRSGPTSTVPALPSVELSPSVTSGPPASVYVPTTPSIPLETDQAQASPSSPHPRPLAQRHVIRDATQAAIVATQQLFPAPNSVGSAEVSPAIHATTLAAALFRASAQVQANRIAESKLRAAQAVTRKRYLAVFGSLIDRVYVMQAHLNNKASQDSLELEEAVGTQEILHDEAVERICVEAEQAHQLETGRRRQEVEDEAALREARAAEVESGRRRRREALERDLDDRLAREKAERERIEGEPEAAEARVADERRRAVEAAAAEKRKAKEDARARSARAEAEKEKDRREQEAREATDRQLAAEAAAAKQKQEELVVAAKVKAKAKAEKERLEAERRAAEQRRLDAEAEAALRQKSAAGPTRDRAPWHNQVQQAVLVLHETEYWSIVDATRKSTNVSAAREAWHRAQATVTGISRDRLGNLLMTAHDDVMAKIEYARLSGGATLDDATSGRLWGIALATVGNSRNSIDPATGTPHSEDVLAARSRAELARCETFLPRGYLQMATDAMEQTLLSDAAARTASLNARRKRATAVEMATLRAILQPPQAAFPQQRQTTADPPSKSPGPSARNLPSRSQSRDVASPGTSIGSTALSEVRKGKKRQLDEVDGGAERPQQQVRLEVEITMEAGRFDIENNSSGDVLARRHGLRPAGTNNAVPTASNVVRMFQPQSALEQDPVLARPATASLNTATASAPSVRKAVNGKSHRLSPSTATPGAGPSRISTTGTSIPTSTPSQQIGVQSAPGPVLPAAATNATERSTSADQMLTAAGASNISAAIGQTLITAISDSPAMPSTPGRIPTSDANADKTPAPVHAQLASVPAEATGSPSVIQRLKARHLRKEPGTPSQRETETAQALARVTETVQALYGPASPVVALSPSARASAASQLPRTQPLPPSRLGLEADRGAGAGALNATAASGSSSSSASRVAPPRGPSGSIPAPGDAPDPNASALRARRRASAPLLPAPPGAPPTPTTSSVLNSSSPPPGDAPADVDVQDTEADMIVAVETHFGENDTLRPGAAAPIPSSSRSQAPTLPPSAYINAGNNNPSAPQSAATRRSARDRPTVNYSIQTPSEFYELAARRGAQQAGHLRAQNPPTPSATEDASTSFGSPPPSSPPRRPIGRLVLRAQYNGDPVDSLNPANEAGQSRLSLAERGAVSPKGDVRAETLKAYGMFCPSMLGRRDNKWTSWSTKIVPGTLHDLMWELDILFAGDNRERPLLRRLDEEVVWGDMRDISDKRRFVFCCWNRYTVEKGTLRKDQAAQFIRGWLDKYGEVMRFGGIDEEILDHLHILAVHGLIQPQTYFNAAQNWNRQMRYYRKMKECPLPCDDDFSDAEEFVVKGSIRLREFEEGGRCYEEVLERGRARAEGRPPVLPEEKPIPVGSLDTFSDRRRSSKLGRSKQVGVEIAVLRAQRTGRLSGMSATGDEAGRVRQASYLSRSSLISPSLIIFLVHPAPAPGSNRQGIIDSCLETSSPQYSFDIPWAVRVDLWISSHIDWTGNATRPNARKAQAGIFIWEFEGTSWTRENRASQIAQSPVPNQLSPVTSPHTHTMDMYPYVPPSPYQASGSSSKPKLVHPRSFTAPSSATYSPFPPSLTTAGHASSSRSIASSPATPLGTPYSSSSFNTGKRPKLAKKATSSSAAKQRGVQASLEAQVDKYRGWQAFFLPPKPVPNGPPCSPVLGATRPAGTHGEMDTGGDDSDLSRSTSNSSNHPQQHCAMGLPNGFGTEAMQLQLQMQMQFQMRQGEGEGEGQKGKGKAVEGARDRDYFGRWTKGPEQWVEDVDVEAMDLDME</sequence>
<feature type="compositionally biased region" description="Polar residues" evidence="1">
    <location>
        <begin position="1977"/>
        <end position="1995"/>
    </location>
</feature>
<feature type="compositionally biased region" description="Low complexity" evidence="1">
    <location>
        <begin position="402"/>
        <end position="417"/>
    </location>
</feature>
<dbReference type="EMBL" id="JAKWFO010000006">
    <property type="protein sequence ID" value="KAI9634979.1"/>
    <property type="molecule type" value="Genomic_DNA"/>
</dbReference>
<dbReference type="PANTHER" id="PTHR24216">
    <property type="entry name" value="PAXILLIN-RELATED"/>
    <property type="match status" value="1"/>
</dbReference>
<organism evidence="2 3">
    <name type="scientific">Dioszegia hungarica</name>
    <dbReference type="NCBI Taxonomy" id="4972"/>
    <lineage>
        <taxon>Eukaryota</taxon>
        <taxon>Fungi</taxon>
        <taxon>Dikarya</taxon>
        <taxon>Basidiomycota</taxon>
        <taxon>Agaricomycotina</taxon>
        <taxon>Tremellomycetes</taxon>
        <taxon>Tremellales</taxon>
        <taxon>Bulleribasidiaceae</taxon>
        <taxon>Dioszegia</taxon>
    </lineage>
</organism>
<feature type="region of interest" description="Disordered" evidence="1">
    <location>
        <begin position="1977"/>
        <end position="2094"/>
    </location>
</feature>
<feature type="region of interest" description="Disordered" evidence="1">
    <location>
        <begin position="313"/>
        <end position="384"/>
    </location>
</feature>
<feature type="compositionally biased region" description="Low complexity" evidence="1">
    <location>
        <begin position="201"/>
        <end position="218"/>
    </location>
</feature>
<feature type="compositionally biased region" description="Low complexity" evidence="1">
    <location>
        <begin position="266"/>
        <end position="283"/>
    </location>
</feature>
<dbReference type="Proteomes" id="UP001164286">
    <property type="component" value="Unassembled WGS sequence"/>
</dbReference>
<dbReference type="GeneID" id="77726686"/>
<name>A0AA38LUJ4_9TREE</name>
<feature type="compositionally biased region" description="Polar residues" evidence="1">
    <location>
        <begin position="1490"/>
        <end position="1503"/>
    </location>
</feature>
<feature type="compositionally biased region" description="Basic and acidic residues" evidence="1">
    <location>
        <begin position="1813"/>
        <end position="1825"/>
    </location>
</feature>
<feature type="compositionally biased region" description="Basic and acidic residues" evidence="1">
    <location>
        <begin position="90"/>
        <end position="100"/>
    </location>
</feature>
<feature type="region of interest" description="Disordered" evidence="1">
    <location>
        <begin position="396"/>
        <end position="417"/>
    </location>
</feature>
<feature type="region of interest" description="Disordered" evidence="1">
    <location>
        <begin position="636"/>
        <end position="666"/>
    </location>
</feature>
<feature type="compositionally biased region" description="Basic and acidic residues" evidence="1">
    <location>
        <begin position="679"/>
        <end position="746"/>
    </location>
</feature>
<feature type="compositionally biased region" description="Low complexity" evidence="1">
    <location>
        <begin position="1357"/>
        <end position="1377"/>
    </location>
</feature>
<feature type="compositionally biased region" description="Polar residues" evidence="1">
    <location>
        <begin position="437"/>
        <end position="459"/>
    </location>
</feature>
<feature type="compositionally biased region" description="Polar residues" evidence="1">
    <location>
        <begin position="1017"/>
        <end position="1039"/>
    </location>
</feature>
<feature type="compositionally biased region" description="Polar residues" evidence="1">
    <location>
        <begin position="467"/>
        <end position="499"/>
    </location>
</feature>
<evidence type="ECO:0000256" key="1">
    <source>
        <dbReference type="SAM" id="MobiDB-lite"/>
    </source>
</evidence>
<feature type="region of interest" description="Disordered" evidence="1">
    <location>
        <begin position="1331"/>
        <end position="1516"/>
    </location>
</feature>
<evidence type="ECO:0000313" key="3">
    <source>
        <dbReference type="Proteomes" id="UP001164286"/>
    </source>
</evidence>
<reference evidence="2" key="1">
    <citation type="journal article" date="2022" name="G3 (Bethesda)">
        <title>High quality genome of the basidiomycete yeast Dioszegia hungarica PDD-24b-2 isolated from cloud water.</title>
        <authorList>
            <person name="Jarrige D."/>
            <person name="Haridas S."/>
            <person name="Bleykasten-Grosshans C."/>
            <person name="Joly M."/>
            <person name="Nadalig T."/>
            <person name="Sancelme M."/>
            <person name="Vuilleumier S."/>
            <person name="Grigoriev I.V."/>
            <person name="Amato P."/>
            <person name="Bringel F."/>
        </authorList>
    </citation>
    <scope>NUCLEOTIDE SEQUENCE</scope>
    <source>
        <strain evidence="2">PDD-24b-2</strain>
    </source>
</reference>
<feature type="compositionally biased region" description="Low complexity" evidence="1">
    <location>
        <begin position="990"/>
        <end position="1004"/>
    </location>
</feature>
<feature type="region of interest" description="Disordered" evidence="1">
    <location>
        <begin position="1530"/>
        <end position="1569"/>
    </location>
</feature>
<comment type="caution">
    <text evidence="2">The sequence shown here is derived from an EMBL/GenBank/DDBJ whole genome shotgun (WGS) entry which is preliminary data.</text>
</comment>
<feature type="compositionally biased region" description="Low complexity" evidence="1">
    <location>
        <begin position="1164"/>
        <end position="1181"/>
    </location>
</feature>
<feature type="compositionally biased region" description="Basic residues" evidence="1">
    <location>
        <begin position="70"/>
        <end position="79"/>
    </location>
</feature>
<feature type="region of interest" description="Disordered" evidence="1">
    <location>
        <begin position="437"/>
        <end position="505"/>
    </location>
</feature>
<feature type="region of interest" description="Disordered" evidence="1">
    <location>
        <begin position="1"/>
        <end position="286"/>
    </location>
</feature>